<feature type="compositionally biased region" description="Low complexity" evidence="2">
    <location>
        <begin position="309"/>
        <end position="326"/>
    </location>
</feature>
<feature type="compositionally biased region" description="Low complexity" evidence="2">
    <location>
        <begin position="344"/>
        <end position="364"/>
    </location>
</feature>
<dbReference type="KEGG" id="bcen:DM39_5186"/>
<gene>
    <name evidence="4" type="ORF">DM39_5186</name>
</gene>
<dbReference type="Proteomes" id="UP000029413">
    <property type="component" value="Chromosome 2"/>
</dbReference>
<protein>
    <recommendedName>
        <fullName evidence="6">Flagellar hook-length control protein FliK</fullName>
    </recommendedName>
</protein>
<evidence type="ECO:0008006" key="6">
    <source>
        <dbReference type="Google" id="ProtNLM"/>
    </source>
</evidence>
<feature type="region of interest" description="Disordered" evidence="2">
    <location>
        <begin position="265"/>
        <end position="364"/>
    </location>
</feature>
<organism evidence="4 5">
    <name type="scientific">Burkholderia cenocepacia</name>
    <dbReference type="NCBI Taxonomy" id="95486"/>
    <lineage>
        <taxon>Bacteria</taxon>
        <taxon>Pseudomonadati</taxon>
        <taxon>Pseudomonadota</taxon>
        <taxon>Betaproteobacteria</taxon>
        <taxon>Burkholderiales</taxon>
        <taxon>Burkholderiaceae</taxon>
        <taxon>Burkholderia</taxon>
        <taxon>Burkholderia cepacia complex</taxon>
    </lineage>
</organism>
<keyword evidence="3" id="KW-1133">Transmembrane helix</keyword>
<feature type="compositionally biased region" description="Low complexity" evidence="2">
    <location>
        <begin position="49"/>
        <end position="73"/>
    </location>
</feature>
<proteinExistence type="predicted"/>
<evidence type="ECO:0000313" key="5">
    <source>
        <dbReference type="Proteomes" id="UP000029413"/>
    </source>
</evidence>
<keyword evidence="5" id="KW-1185">Reference proteome</keyword>
<reference evidence="4 5" key="1">
    <citation type="submission" date="2014-05" db="EMBL/GenBank/DDBJ databases">
        <authorList>
            <person name="Bishop-Lilly K.A."/>
            <person name="Broomall S.M."/>
            <person name="Chain P.S."/>
            <person name="Chertkov O."/>
            <person name="Coyne S.R."/>
            <person name="Daligault H.E."/>
            <person name="Davenport K.W."/>
            <person name="Erkkila T."/>
            <person name="Frey K.G."/>
            <person name="Gibbons H.S."/>
            <person name="Gu W."/>
            <person name="Jaissle J."/>
            <person name="Johnson S.L."/>
            <person name="Koroleva G.I."/>
            <person name="Ladner J.T."/>
            <person name="Lo C.-C."/>
            <person name="Minogue T.D."/>
            <person name="Munk C."/>
            <person name="Palacios G.F."/>
            <person name="Redden C.L."/>
            <person name="Rosenzweig C.N."/>
            <person name="Scholz M.B."/>
            <person name="Teshima H."/>
            <person name="Xu Y."/>
        </authorList>
    </citation>
    <scope>NUCLEOTIDE SEQUENCE [LARGE SCALE GENOMIC DNA]</scope>
    <source>
        <strain evidence="4 5">DDS 22E-1</strain>
    </source>
</reference>
<feature type="transmembrane region" description="Helical" evidence="3">
    <location>
        <begin position="421"/>
        <end position="438"/>
    </location>
</feature>
<feature type="coiled-coil region" evidence="1">
    <location>
        <begin position="471"/>
        <end position="505"/>
    </location>
</feature>
<keyword evidence="1" id="KW-0175">Coiled coil</keyword>
<evidence type="ECO:0000256" key="3">
    <source>
        <dbReference type="SAM" id="Phobius"/>
    </source>
</evidence>
<feature type="compositionally biased region" description="Basic residues" evidence="2">
    <location>
        <begin position="34"/>
        <end position="48"/>
    </location>
</feature>
<keyword evidence="3" id="KW-0472">Membrane</keyword>
<name>A0AAN0VRC5_9BURK</name>
<feature type="region of interest" description="Disordered" evidence="2">
    <location>
        <begin position="1"/>
        <end position="76"/>
    </location>
</feature>
<evidence type="ECO:0000256" key="2">
    <source>
        <dbReference type="SAM" id="MobiDB-lite"/>
    </source>
</evidence>
<dbReference type="AlphaFoldDB" id="A0AAN0VRC5"/>
<evidence type="ECO:0000313" key="4">
    <source>
        <dbReference type="EMBL" id="AIO37128.1"/>
    </source>
</evidence>
<sequence>MRQWPATDSVRRPVPRPRASQSDLMTESVIAPRSRSRSGSRSSARSRPRSAAAAGEAAAKTAVKAAPAPGGDPARAELTLDLFGDPVLEPGERASVAVRDEAVAQASAETSSAADDAAAGRQATLDGFEAIEMAEAATATGRVEAGDVADSDVSDATRAAAPGEMQASGHDEAAQGAGASVVDGRAATSGNAHEVGEVAAKVVDARVSDVESVAAVEARAATGAASGAGSAPALGEHAFEPADAKTNVDGTEDAAAVAPIDEAATAGPAVKSAAVRSAADNLKERRSSSGAKRRTTPRDTTARSGPVPTTAEAASLPSESSPAPETVPVAEHPAEPQSPQSPTAAVQRDAGRPAAAAASPSAPSVTSAAAFVTKPSAEQAGPTFDPETQLRPLSDRVAALQADVAGLTRAADREMRRVNRLLLALAVVVLAGLVALVMQTRQIAHLKQDVAARQLRIDRLAADLSTQQATLMTLEEHHEALLSQVDRLQRNASREAAAAKRARRTH</sequence>
<feature type="region of interest" description="Disordered" evidence="2">
    <location>
        <begin position="161"/>
        <end position="182"/>
    </location>
</feature>
<evidence type="ECO:0000256" key="1">
    <source>
        <dbReference type="SAM" id="Coils"/>
    </source>
</evidence>
<keyword evidence="3" id="KW-0812">Transmembrane</keyword>
<accession>A0AAN0VRC5</accession>
<dbReference type="EMBL" id="CP007784">
    <property type="protein sequence ID" value="AIO37128.1"/>
    <property type="molecule type" value="Genomic_DNA"/>
</dbReference>